<dbReference type="GO" id="GO:0030288">
    <property type="term" value="C:outer membrane-bounded periplasmic space"/>
    <property type="evidence" value="ECO:0007669"/>
    <property type="project" value="TreeGrafter"/>
</dbReference>
<evidence type="ECO:0000256" key="4">
    <source>
        <dbReference type="SAM" id="SignalP"/>
    </source>
</evidence>
<dbReference type="PANTHER" id="PTHR30036">
    <property type="entry name" value="D-XYLOSE-BINDING PERIPLASMIC PROTEIN"/>
    <property type="match status" value="1"/>
</dbReference>
<dbReference type="AlphaFoldDB" id="A0A3N2BBJ3"/>
<dbReference type="RefSeq" id="WP_123302999.1">
    <property type="nucleotide sequence ID" value="NZ_RKHK01000001.1"/>
</dbReference>
<organism evidence="6 7">
    <name type="scientific">Bogoriella caseilytica</name>
    <dbReference type="NCBI Taxonomy" id="56055"/>
    <lineage>
        <taxon>Bacteria</taxon>
        <taxon>Bacillati</taxon>
        <taxon>Actinomycetota</taxon>
        <taxon>Actinomycetes</taxon>
        <taxon>Micrococcales</taxon>
        <taxon>Bogoriellaceae</taxon>
        <taxon>Bogoriella</taxon>
    </lineage>
</organism>
<evidence type="ECO:0000313" key="7">
    <source>
        <dbReference type="Proteomes" id="UP000280668"/>
    </source>
</evidence>
<dbReference type="CDD" id="cd20001">
    <property type="entry name" value="PBP1_LsrB_Quorum_Sensing-like"/>
    <property type="match status" value="1"/>
</dbReference>
<dbReference type="GO" id="GO:0030246">
    <property type="term" value="F:carbohydrate binding"/>
    <property type="evidence" value="ECO:0007669"/>
    <property type="project" value="TreeGrafter"/>
</dbReference>
<evidence type="ECO:0000259" key="5">
    <source>
        <dbReference type="Pfam" id="PF13407"/>
    </source>
</evidence>
<feature type="domain" description="Periplasmic binding protein" evidence="5">
    <location>
        <begin position="67"/>
        <end position="326"/>
    </location>
</feature>
<dbReference type="InterPro" id="IPR050555">
    <property type="entry name" value="Bact_Solute-Bind_Prot2"/>
</dbReference>
<dbReference type="OrthoDB" id="9781890at2"/>
<gene>
    <name evidence="6" type="ORF">EDD31_0795</name>
</gene>
<evidence type="ECO:0000313" key="6">
    <source>
        <dbReference type="EMBL" id="ROR72444.1"/>
    </source>
</evidence>
<evidence type="ECO:0000256" key="3">
    <source>
        <dbReference type="SAM" id="MobiDB-lite"/>
    </source>
</evidence>
<comment type="caution">
    <text evidence="6">The sequence shown here is derived from an EMBL/GenBank/DDBJ whole genome shotgun (WGS) entry which is preliminary data.</text>
</comment>
<sequence length="369" mass="38709">MARQRGFAKYAISTLAVLTLGLAACGSGNGGDATDNGGDGNGGDATDNADSGGGNADSGGGDGAYTIAIVPKDSTNPWFVRMEEGVEQFNEESEHNVFQRGPSDTDATLQAQVIQDLIAQDVDAIAVVPVDPAAIENVLQQALDADIVVVTHEGASQENTMYNIEAFDNNAYGGFIMDNLAAAMGEEGVYTTMVGHVTNASHNEWADGAVERQLEAYPNMQLLEAQPRVESEDNAEVAYQAANQLLTAYPELRGIVGTSSFDAPGAARAIEENGLIGEVFTSGTGMPADNRDILERGIVESLTLWDPAGAGYALASLATKILDGEEITDGLDLGVDGYRNMQFAEGSDKLLEGDGWIEITADNVDDLGF</sequence>
<dbReference type="InterPro" id="IPR028082">
    <property type="entry name" value="Peripla_BP_I"/>
</dbReference>
<feature type="chain" id="PRO_5039164657" evidence="4">
    <location>
        <begin position="24"/>
        <end position="369"/>
    </location>
</feature>
<feature type="signal peptide" evidence="4">
    <location>
        <begin position="1"/>
        <end position="23"/>
    </location>
</feature>
<dbReference type="PANTHER" id="PTHR30036:SF7">
    <property type="entry name" value="ABC TRANSPORTER PERIPLASMIC-BINDING PROTEIN YPHF"/>
    <property type="match status" value="1"/>
</dbReference>
<dbReference type="PROSITE" id="PS51257">
    <property type="entry name" value="PROKAR_LIPOPROTEIN"/>
    <property type="match status" value="1"/>
</dbReference>
<accession>A0A3N2BBJ3</accession>
<comment type="similarity">
    <text evidence="2">Belongs to the bacterial solute-binding protein 2 family.</text>
</comment>
<keyword evidence="4" id="KW-0732">Signal</keyword>
<dbReference type="Pfam" id="PF13407">
    <property type="entry name" value="Peripla_BP_4"/>
    <property type="match status" value="1"/>
</dbReference>
<dbReference type="InterPro" id="IPR025997">
    <property type="entry name" value="SBP_2_dom"/>
</dbReference>
<dbReference type="SUPFAM" id="SSF53822">
    <property type="entry name" value="Periplasmic binding protein-like I"/>
    <property type="match status" value="1"/>
</dbReference>
<reference evidence="6 7" key="1">
    <citation type="submission" date="2018-11" db="EMBL/GenBank/DDBJ databases">
        <title>Sequencing the genomes of 1000 actinobacteria strains.</title>
        <authorList>
            <person name="Klenk H.-P."/>
        </authorList>
    </citation>
    <scope>NUCLEOTIDE SEQUENCE [LARGE SCALE GENOMIC DNA]</scope>
    <source>
        <strain evidence="6 7">DSM 11294</strain>
    </source>
</reference>
<name>A0A3N2BBJ3_9MICO</name>
<dbReference type="Gene3D" id="3.40.50.2300">
    <property type="match status" value="2"/>
</dbReference>
<feature type="region of interest" description="Disordered" evidence="3">
    <location>
        <begin position="35"/>
        <end position="58"/>
    </location>
</feature>
<dbReference type="Proteomes" id="UP000280668">
    <property type="component" value="Unassembled WGS sequence"/>
</dbReference>
<keyword evidence="7" id="KW-1185">Reference proteome</keyword>
<dbReference type="EMBL" id="RKHK01000001">
    <property type="protein sequence ID" value="ROR72444.1"/>
    <property type="molecule type" value="Genomic_DNA"/>
</dbReference>
<protein>
    <submittedName>
        <fullName evidence="6">Monosaccharide ABC transporter substrate-binding protein (CUT2 family)</fullName>
    </submittedName>
</protein>
<comment type="subcellular location">
    <subcellularLocation>
        <location evidence="1">Cell envelope</location>
    </subcellularLocation>
</comment>
<evidence type="ECO:0000256" key="2">
    <source>
        <dbReference type="ARBA" id="ARBA00007639"/>
    </source>
</evidence>
<proteinExistence type="inferred from homology"/>
<evidence type="ECO:0000256" key="1">
    <source>
        <dbReference type="ARBA" id="ARBA00004196"/>
    </source>
</evidence>